<dbReference type="EMBL" id="LAZR01035205">
    <property type="protein sequence ID" value="KKL28133.1"/>
    <property type="molecule type" value="Genomic_DNA"/>
</dbReference>
<comment type="caution">
    <text evidence="1">The sequence shown here is derived from an EMBL/GenBank/DDBJ whole genome shotgun (WGS) entry which is preliminary data.</text>
</comment>
<reference evidence="1" key="1">
    <citation type="journal article" date="2015" name="Nature">
        <title>Complex archaea that bridge the gap between prokaryotes and eukaryotes.</title>
        <authorList>
            <person name="Spang A."/>
            <person name="Saw J.H."/>
            <person name="Jorgensen S.L."/>
            <person name="Zaremba-Niedzwiedzka K."/>
            <person name="Martijn J."/>
            <person name="Lind A.E."/>
            <person name="van Eijk R."/>
            <person name="Schleper C."/>
            <person name="Guy L."/>
            <person name="Ettema T.J."/>
        </authorList>
    </citation>
    <scope>NUCLEOTIDE SEQUENCE</scope>
</reference>
<gene>
    <name evidence="1" type="ORF">LCGC14_2378220</name>
</gene>
<organism evidence="1">
    <name type="scientific">marine sediment metagenome</name>
    <dbReference type="NCBI Taxonomy" id="412755"/>
    <lineage>
        <taxon>unclassified sequences</taxon>
        <taxon>metagenomes</taxon>
        <taxon>ecological metagenomes</taxon>
    </lineage>
</organism>
<proteinExistence type="predicted"/>
<accession>A0A0F9EWE5</accession>
<evidence type="ECO:0000313" key="1">
    <source>
        <dbReference type="EMBL" id="KKL28133.1"/>
    </source>
</evidence>
<dbReference type="AlphaFoldDB" id="A0A0F9EWE5"/>
<name>A0A0F9EWE5_9ZZZZ</name>
<protein>
    <submittedName>
        <fullName evidence="1">Uncharacterized protein</fullName>
    </submittedName>
</protein>
<sequence>MVKPEREELLQAYITAYEGQFRDMSIPGCDRCTDFTDSYDDDIRRWTREAPKGPFPYLCIDCARHYGLAW</sequence>